<dbReference type="CDD" id="cd06222">
    <property type="entry name" value="RNase_H_like"/>
    <property type="match status" value="1"/>
</dbReference>
<dbReference type="Gene3D" id="3.30.420.10">
    <property type="entry name" value="Ribonuclease H-like superfamily/Ribonuclease H"/>
    <property type="match status" value="1"/>
</dbReference>
<evidence type="ECO:0000313" key="4">
    <source>
        <dbReference type="Proteomes" id="UP000634136"/>
    </source>
</evidence>
<keyword evidence="3" id="KW-0548">Nucleotidyltransferase</keyword>
<dbReference type="InterPro" id="IPR012337">
    <property type="entry name" value="RNaseH-like_sf"/>
</dbReference>
<keyword evidence="3" id="KW-0808">Transferase</keyword>
<dbReference type="Proteomes" id="UP000634136">
    <property type="component" value="Unassembled WGS sequence"/>
</dbReference>
<dbReference type="InterPro" id="IPR005135">
    <property type="entry name" value="Endo/exonuclease/phosphatase"/>
</dbReference>
<gene>
    <name evidence="3" type="ORF">G2W53_001769</name>
</gene>
<dbReference type="InterPro" id="IPR026960">
    <property type="entry name" value="RVT-Znf"/>
</dbReference>
<organism evidence="3 4">
    <name type="scientific">Senna tora</name>
    <dbReference type="NCBI Taxonomy" id="362788"/>
    <lineage>
        <taxon>Eukaryota</taxon>
        <taxon>Viridiplantae</taxon>
        <taxon>Streptophyta</taxon>
        <taxon>Embryophyta</taxon>
        <taxon>Tracheophyta</taxon>
        <taxon>Spermatophyta</taxon>
        <taxon>Magnoliopsida</taxon>
        <taxon>eudicotyledons</taxon>
        <taxon>Gunneridae</taxon>
        <taxon>Pentapetalae</taxon>
        <taxon>rosids</taxon>
        <taxon>fabids</taxon>
        <taxon>Fabales</taxon>
        <taxon>Fabaceae</taxon>
        <taxon>Caesalpinioideae</taxon>
        <taxon>Cassia clade</taxon>
        <taxon>Senna</taxon>
    </lineage>
</organism>
<dbReference type="Gene3D" id="3.60.10.10">
    <property type="entry name" value="Endonuclease/exonuclease/phosphatase"/>
    <property type="match status" value="1"/>
</dbReference>
<dbReference type="PROSITE" id="PS50879">
    <property type="entry name" value="RNASE_H_1"/>
    <property type="match status" value="1"/>
</dbReference>
<reference evidence="3" key="1">
    <citation type="submission" date="2020-09" db="EMBL/GenBank/DDBJ databases">
        <title>Genome-Enabled Discovery of Anthraquinone Biosynthesis in Senna tora.</title>
        <authorList>
            <person name="Kang S.-H."/>
            <person name="Pandey R.P."/>
            <person name="Lee C.-M."/>
            <person name="Sim J.-S."/>
            <person name="Jeong J.-T."/>
            <person name="Choi B.-S."/>
            <person name="Jung M."/>
            <person name="Ginzburg D."/>
            <person name="Zhao K."/>
            <person name="Won S.Y."/>
            <person name="Oh T.-J."/>
            <person name="Yu Y."/>
            <person name="Kim N.-H."/>
            <person name="Lee O.R."/>
            <person name="Lee T.-H."/>
            <person name="Bashyal P."/>
            <person name="Kim T.-S."/>
            <person name="Lee W.-H."/>
            <person name="Kawkins C."/>
            <person name="Kim C.-K."/>
            <person name="Kim J.S."/>
            <person name="Ahn B.O."/>
            <person name="Rhee S.Y."/>
            <person name="Sohng J.K."/>
        </authorList>
    </citation>
    <scope>NUCLEOTIDE SEQUENCE</scope>
    <source>
        <tissue evidence="3">Leaf</tissue>
    </source>
</reference>
<evidence type="ECO:0000313" key="3">
    <source>
        <dbReference type="EMBL" id="KAF7844864.1"/>
    </source>
</evidence>
<protein>
    <submittedName>
        <fullName evidence="3">Reverse transcriptase</fullName>
    </submittedName>
</protein>
<dbReference type="OrthoDB" id="1305348at2759"/>
<evidence type="ECO:0000259" key="2">
    <source>
        <dbReference type="PROSITE" id="PS50879"/>
    </source>
</evidence>
<proteinExistence type="predicted"/>
<dbReference type="Pfam" id="PF13966">
    <property type="entry name" value="zf-RVT"/>
    <property type="match status" value="1"/>
</dbReference>
<keyword evidence="4" id="KW-1185">Reference proteome</keyword>
<keyword evidence="3" id="KW-0695">RNA-directed DNA polymerase</keyword>
<dbReference type="Pfam" id="PF13456">
    <property type="entry name" value="RVT_3"/>
    <property type="match status" value="1"/>
</dbReference>
<feature type="compositionally biased region" description="Polar residues" evidence="1">
    <location>
        <begin position="30"/>
        <end position="43"/>
    </location>
</feature>
<dbReference type="InterPro" id="IPR036691">
    <property type="entry name" value="Endo/exonu/phosph_ase_sf"/>
</dbReference>
<dbReference type="InterPro" id="IPR002156">
    <property type="entry name" value="RNaseH_domain"/>
</dbReference>
<dbReference type="AlphaFoldDB" id="A0A834XID2"/>
<feature type="region of interest" description="Disordered" evidence="1">
    <location>
        <begin position="20"/>
        <end position="45"/>
    </location>
</feature>
<accession>A0A834XID2</accession>
<dbReference type="GO" id="GO:0003964">
    <property type="term" value="F:RNA-directed DNA polymerase activity"/>
    <property type="evidence" value="ECO:0007669"/>
    <property type="project" value="UniProtKB-KW"/>
</dbReference>
<dbReference type="PANTHER" id="PTHR35218">
    <property type="entry name" value="RNASE H DOMAIN-CONTAINING PROTEIN"/>
    <property type="match status" value="1"/>
</dbReference>
<dbReference type="GO" id="GO:0003676">
    <property type="term" value="F:nucleic acid binding"/>
    <property type="evidence" value="ECO:0007669"/>
    <property type="project" value="InterPro"/>
</dbReference>
<name>A0A834XID2_9FABA</name>
<dbReference type="SUPFAM" id="SSF53098">
    <property type="entry name" value="Ribonuclease H-like"/>
    <property type="match status" value="1"/>
</dbReference>
<dbReference type="Pfam" id="PF03372">
    <property type="entry name" value="Exo_endo_phos"/>
    <property type="match status" value="1"/>
</dbReference>
<dbReference type="InterPro" id="IPR044730">
    <property type="entry name" value="RNase_H-like_dom_plant"/>
</dbReference>
<evidence type="ECO:0000256" key="1">
    <source>
        <dbReference type="SAM" id="MobiDB-lite"/>
    </source>
</evidence>
<dbReference type="SUPFAM" id="SSF56219">
    <property type="entry name" value="DNase I-like"/>
    <property type="match status" value="1"/>
</dbReference>
<dbReference type="EMBL" id="JAAIUW010000001">
    <property type="protein sequence ID" value="KAF7844864.1"/>
    <property type="molecule type" value="Genomic_DNA"/>
</dbReference>
<feature type="domain" description="RNase H type-1" evidence="2">
    <location>
        <begin position="781"/>
        <end position="912"/>
    </location>
</feature>
<comment type="caution">
    <text evidence="3">The sequence shown here is derived from an EMBL/GenBank/DDBJ whole genome shotgun (WGS) entry which is preliminary data.</text>
</comment>
<sequence>MLESGNLEYQVKCDPTFVWDSAREPDQNDAESSSNDQQLSGHNSPKDFNLMDPLHMFAWNARGAAGSAFKRVFADMMQRYKPNLVLVTETRVAGDKATEIINGLGFNNHFMVNPMGYAGGMWLLWNEDQVKVTVLDHTFQEIHTRVEVNNSSPIFVSCVYASPLRERRKILWGNLIKLAPEINMPWIIGGDFNEVLSQDEKWGLRPASNARIREFKHCIDSCGLVDLGYSGQKFTWCNKRPAGDLVYCRLDRFLANGEWLNRYLESANSHLPRIKSDHCPIFLSSSPVANVKSDRPFRCERFWVNHPDFVSLTKEVWKLDAEISINLISLKQKAIKWNKDTFGNIFVEKNNLFKRIEGLYRHKGDRPDHQFQILEKKLITDYQSLLAIEEDFWAAKSRMDWLKLGDSNTKFFHNSVLINRRRNRISGLKDSAGNWISNVDDLNKLITTHFKELFKAETCASIPNCFTPSTINRIDKERLSEIPNYIEIKNALWELKPFKAPGVDGFQPGFYQKCWEVLDKNVVEEGPLPLEEEGISVASVLNAKEGDSNNNISFILTDVIRQGMNTIMIKRNNIADDVIAWKGNTSGKFSLKSAYFLILNEGNNMDNIAVNPCSFSWIWKLDCHNRKKFFIWRLSHHGIPCRDLLKSRGILIHNGCPMCETEAETVDHIFKNCHKTKEIWKEALNHFKPLSEPDFLKWVQINSKDPSISSPLNIPNGTLFIYLLWQIWSVRNKKVFENLYLPPKIAFQNALAKAVEFIHLSKTGSPNSAMIYVDLCWSPPPEGFYKLNVDGSCMGNPGLMAAAGVIRDHLGHWISGFSKFIGPGCSLAAELWGLFLGLKLAKDIGIKNLMVETDCAAVSNLINCNDTPITHHFLPLIIECRSFLPQFDHCRIAHAHREKNKCADLLAKNAVVSRSPFDTFDTVPIDLFLVFWADLMGITSSRRCRGTFDPG</sequence>
<dbReference type="GO" id="GO:0004523">
    <property type="term" value="F:RNA-DNA hybrid ribonuclease activity"/>
    <property type="evidence" value="ECO:0007669"/>
    <property type="project" value="InterPro"/>
</dbReference>
<dbReference type="PANTHER" id="PTHR35218:SF9">
    <property type="entry name" value="ENDONUCLEASE_EXONUCLEASE_PHOSPHATASE DOMAIN-CONTAINING PROTEIN"/>
    <property type="match status" value="1"/>
</dbReference>
<dbReference type="InterPro" id="IPR036397">
    <property type="entry name" value="RNaseH_sf"/>
</dbReference>